<evidence type="ECO:0000256" key="1">
    <source>
        <dbReference type="SAM" id="SignalP"/>
    </source>
</evidence>
<keyword evidence="3" id="KW-1185">Reference proteome</keyword>
<accession>A0A6B9Z8M9</accession>
<sequence>MLNRILWVVLFATLGFVYNADAQQQADAARLQGNWVLTGVQSALYSQSDDRLMEKNTIDLSSVVRWRTPVPMNARFKQDSCFLTGRMPSFQKYTTAEKGLLIISQKMKPGFPAMSTSYHFEISPSGALTIIMPAAYYQDAASKSAVKMVYHCQYKRK</sequence>
<dbReference type="EMBL" id="CP048113">
    <property type="protein sequence ID" value="QHS58598.1"/>
    <property type="molecule type" value="Genomic_DNA"/>
</dbReference>
<reference evidence="2 3" key="1">
    <citation type="submission" date="2020-01" db="EMBL/GenBank/DDBJ databases">
        <title>Complete genome sequence of Chitinophaga sp. H33E-04 isolated from quinoa roots.</title>
        <authorList>
            <person name="Weon H.-Y."/>
            <person name="Lee S.A."/>
        </authorList>
    </citation>
    <scope>NUCLEOTIDE SEQUENCE [LARGE SCALE GENOMIC DNA]</scope>
    <source>
        <strain evidence="2 3">H33E-04</strain>
    </source>
</reference>
<proteinExistence type="predicted"/>
<feature type="signal peptide" evidence="1">
    <location>
        <begin position="1"/>
        <end position="22"/>
    </location>
</feature>
<evidence type="ECO:0000313" key="3">
    <source>
        <dbReference type="Proteomes" id="UP000476411"/>
    </source>
</evidence>
<evidence type="ECO:0008006" key="4">
    <source>
        <dbReference type="Google" id="ProtNLM"/>
    </source>
</evidence>
<dbReference type="AlphaFoldDB" id="A0A6B9Z8M9"/>
<gene>
    <name evidence="2" type="ORF">GWR21_02995</name>
</gene>
<protein>
    <recommendedName>
        <fullName evidence="4">Lipocalin-like domain-containing protein</fullName>
    </recommendedName>
</protein>
<organism evidence="2 3">
    <name type="scientific">Chitinophaga agri</name>
    <dbReference type="NCBI Taxonomy" id="2703787"/>
    <lineage>
        <taxon>Bacteria</taxon>
        <taxon>Pseudomonadati</taxon>
        <taxon>Bacteroidota</taxon>
        <taxon>Chitinophagia</taxon>
        <taxon>Chitinophagales</taxon>
        <taxon>Chitinophagaceae</taxon>
        <taxon>Chitinophaga</taxon>
    </lineage>
</organism>
<dbReference type="RefSeq" id="WP_162330301.1">
    <property type="nucleotide sequence ID" value="NZ_CP048113.1"/>
</dbReference>
<name>A0A6B9Z8M9_9BACT</name>
<dbReference type="KEGG" id="chih:GWR21_02995"/>
<feature type="chain" id="PRO_5025509815" description="Lipocalin-like domain-containing protein" evidence="1">
    <location>
        <begin position="23"/>
        <end position="157"/>
    </location>
</feature>
<dbReference type="Proteomes" id="UP000476411">
    <property type="component" value="Chromosome"/>
</dbReference>
<keyword evidence="1" id="KW-0732">Signal</keyword>
<evidence type="ECO:0000313" key="2">
    <source>
        <dbReference type="EMBL" id="QHS58598.1"/>
    </source>
</evidence>